<dbReference type="AlphaFoldDB" id="A0A6A6UM33"/>
<evidence type="ECO:0000313" key="3">
    <source>
        <dbReference type="Proteomes" id="UP000799302"/>
    </source>
</evidence>
<organism evidence="2 3">
    <name type="scientific">Microthyrium microscopicum</name>
    <dbReference type="NCBI Taxonomy" id="703497"/>
    <lineage>
        <taxon>Eukaryota</taxon>
        <taxon>Fungi</taxon>
        <taxon>Dikarya</taxon>
        <taxon>Ascomycota</taxon>
        <taxon>Pezizomycotina</taxon>
        <taxon>Dothideomycetes</taxon>
        <taxon>Dothideomycetes incertae sedis</taxon>
        <taxon>Microthyriales</taxon>
        <taxon>Microthyriaceae</taxon>
        <taxon>Microthyrium</taxon>
    </lineage>
</organism>
<proteinExistence type="predicted"/>
<name>A0A6A6UM33_9PEZI</name>
<accession>A0A6A6UM33</accession>
<feature type="compositionally biased region" description="Basic and acidic residues" evidence="1">
    <location>
        <begin position="1"/>
        <end position="11"/>
    </location>
</feature>
<dbReference type="OrthoDB" id="103819at2759"/>
<reference evidence="2" key="1">
    <citation type="journal article" date="2020" name="Stud. Mycol.">
        <title>101 Dothideomycetes genomes: a test case for predicting lifestyles and emergence of pathogens.</title>
        <authorList>
            <person name="Haridas S."/>
            <person name="Albert R."/>
            <person name="Binder M."/>
            <person name="Bloem J."/>
            <person name="Labutti K."/>
            <person name="Salamov A."/>
            <person name="Andreopoulos B."/>
            <person name="Baker S."/>
            <person name="Barry K."/>
            <person name="Bills G."/>
            <person name="Bluhm B."/>
            <person name="Cannon C."/>
            <person name="Castanera R."/>
            <person name="Culley D."/>
            <person name="Daum C."/>
            <person name="Ezra D."/>
            <person name="Gonzalez J."/>
            <person name="Henrissat B."/>
            <person name="Kuo A."/>
            <person name="Liang C."/>
            <person name="Lipzen A."/>
            <person name="Lutzoni F."/>
            <person name="Magnuson J."/>
            <person name="Mondo S."/>
            <person name="Nolan M."/>
            <person name="Ohm R."/>
            <person name="Pangilinan J."/>
            <person name="Park H.-J."/>
            <person name="Ramirez L."/>
            <person name="Alfaro M."/>
            <person name="Sun H."/>
            <person name="Tritt A."/>
            <person name="Yoshinaga Y."/>
            <person name="Zwiers L.-H."/>
            <person name="Turgeon B."/>
            <person name="Goodwin S."/>
            <person name="Spatafora J."/>
            <person name="Crous P."/>
            <person name="Grigoriev I."/>
        </authorList>
    </citation>
    <scope>NUCLEOTIDE SEQUENCE</scope>
    <source>
        <strain evidence="2">CBS 115976</strain>
    </source>
</reference>
<sequence>MVYIESKEQEARNAFSESQRPLSPNSHSSTNANANAFPHTTADSMPAYAPIDPLLNALGLAYDPSSSVNGSSGTNADLVNWFNGNQQINGLLEDDLSYLDDFTLNFSNT</sequence>
<dbReference type="Proteomes" id="UP000799302">
    <property type="component" value="Unassembled WGS sequence"/>
</dbReference>
<protein>
    <submittedName>
        <fullName evidence="2">Uncharacterized protein</fullName>
    </submittedName>
</protein>
<evidence type="ECO:0000313" key="2">
    <source>
        <dbReference type="EMBL" id="KAF2672561.1"/>
    </source>
</evidence>
<keyword evidence="3" id="KW-1185">Reference proteome</keyword>
<dbReference type="EMBL" id="MU004231">
    <property type="protein sequence ID" value="KAF2672561.1"/>
    <property type="molecule type" value="Genomic_DNA"/>
</dbReference>
<gene>
    <name evidence="2" type="ORF">BT63DRAFT_450587</name>
</gene>
<feature type="region of interest" description="Disordered" evidence="1">
    <location>
        <begin position="1"/>
        <end position="42"/>
    </location>
</feature>
<evidence type="ECO:0000256" key="1">
    <source>
        <dbReference type="SAM" id="MobiDB-lite"/>
    </source>
</evidence>
<feature type="compositionally biased region" description="Low complexity" evidence="1">
    <location>
        <begin position="23"/>
        <end position="36"/>
    </location>
</feature>